<sequence>MLDHGQYAVGERTRVVKTQQSKGSTLLQPSTSEHLSDVSRPADVDGEDVLGQQLGSHGGVKHRGDFGHRNGGVRHAQHAVEAGHGKSDSRLLHCLSKLKSEERGIESRKRTVTVSWLMKPDRLPLPYWIENSVPFFTYVLDFFEL</sequence>
<comment type="caution">
    <text evidence="2">The sequence shown here is derived from an EMBL/GenBank/DDBJ whole genome shotgun (WGS) entry which is preliminary data.</text>
</comment>
<evidence type="ECO:0000313" key="3">
    <source>
        <dbReference type="Proteomes" id="UP000677803"/>
    </source>
</evidence>
<dbReference type="EMBL" id="CAJRST010008890">
    <property type="protein sequence ID" value="CAG5897529.1"/>
    <property type="molecule type" value="Genomic_DNA"/>
</dbReference>
<gene>
    <name evidence="2" type="ORF">MMEN_LOCUS8578</name>
</gene>
<accession>A0A8S4B0D8</accession>
<dbReference type="OrthoDB" id="10599156at2759"/>
<feature type="region of interest" description="Disordered" evidence="1">
    <location>
        <begin position="1"/>
        <end position="71"/>
    </location>
</feature>
<organism evidence="2 3">
    <name type="scientific">Menidia menidia</name>
    <name type="common">Atlantic silverside</name>
    <dbReference type="NCBI Taxonomy" id="238744"/>
    <lineage>
        <taxon>Eukaryota</taxon>
        <taxon>Metazoa</taxon>
        <taxon>Chordata</taxon>
        <taxon>Craniata</taxon>
        <taxon>Vertebrata</taxon>
        <taxon>Euteleostomi</taxon>
        <taxon>Actinopterygii</taxon>
        <taxon>Neopterygii</taxon>
        <taxon>Teleostei</taxon>
        <taxon>Neoteleostei</taxon>
        <taxon>Acanthomorphata</taxon>
        <taxon>Ovalentaria</taxon>
        <taxon>Atherinomorphae</taxon>
        <taxon>Atheriniformes</taxon>
        <taxon>Atherinopsidae</taxon>
        <taxon>Menidiinae</taxon>
        <taxon>Menidia</taxon>
    </lineage>
</organism>
<name>A0A8S4B0D8_9TELE</name>
<evidence type="ECO:0000313" key="2">
    <source>
        <dbReference type="EMBL" id="CAG5897529.1"/>
    </source>
</evidence>
<keyword evidence="3" id="KW-1185">Reference proteome</keyword>
<evidence type="ECO:0000256" key="1">
    <source>
        <dbReference type="SAM" id="MobiDB-lite"/>
    </source>
</evidence>
<feature type="compositionally biased region" description="Basic and acidic residues" evidence="1">
    <location>
        <begin position="34"/>
        <end position="43"/>
    </location>
</feature>
<proteinExistence type="predicted"/>
<dbReference type="Proteomes" id="UP000677803">
    <property type="component" value="Unassembled WGS sequence"/>
</dbReference>
<feature type="compositionally biased region" description="Polar residues" evidence="1">
    <location>
        <begin position="16"/>
        <end position="33"/>
    </location>
</feature>
<protein>
    <submittedName>
        <fullName evidence="2">(Atlantic silverside) hypothetical protein</fullName>
    </submittedName>
</protein>
<dbReference type="AlphaFoldDB" id="A0A8S4B0D8"/>
<reference evidence="2" key="1">
    <citation type="submission" date="2021-05" db="EMBL/GenBank/DDBJ databases">
        <authorList>
            <person name="Tigano A."/>
        </authorList>
    </citation>
    <scope>NUCLEOTIDE SEQUENCE</scope>
</reference>